<feature type="transmembrane region" description="Helical" evidence="1">
    <location>
        <begin position="69"/>
        <end position="92"/>
    </location>
</feature>
<keyword evidence="3" id="KW-1185">Reference proteome</keyword>
<sequence length="110" mass="11848">KLLSWAGLTCIFFIPEMVVNSLAKSFQVESDMGAFIFRELSAISGAVTITCLMVANLVGFVIGPSGINWLISGFLHQGGIVTVCGVFFSLYVGTKIMFHISDAKHGKDKT</sequence>
<name>S8DHV2_9LAMI</name>
<keyword evidence="1" id="KW-1133">Transmembrane helix</keyword>
<comment type="caution">
    <text evidence="2">The sequence shown here is derived from an EMBL/GenBank/DDBJ whole genome shotgun (WGS) entry which is preliminary data.</text>
</comment>
<feature type="non-terminal residue" evidence="2">
    <location>
        <position position="110"/>
    </location>
</feature>
<dbReference type="GO" id="GO:0016746">
    <property type="term" value="F:acyltransferase activity"/>
    <property type="evidence" value="ECO:0007669"/>
    <property type="project" value="TreeGrafter"/>
</dbReference>
<dbReference type="GO" id="GO:0005783">
    <property type="term" value="C:endoplasmic reticulum"/>
    <property type="evidence" value="ECO:0007669"/>
    <property type="project" value="TreeGrafter"/>
</dbReference>
<dbReference type="PANTHER" id="PTHR13285">
    <property type="entry name" value="ACYLTRANSFERASE"/>
    <property type="match status" value="1"/>
</dbReference>
<feature type="non-terminal residue" evidence="2">
    <location>
        <position position="1"/>
    </location>
</feature>
<keyword evidence="1" id="KW-0812">Transmembrane</keyword>
<evidence type="ECO:0000313" key="3">
    <source>
        <dbReference type="Proteomes" id="UP000015453"/>
    </source>
</evidence>
<reference evidence="2 3" key="1">
    <citation type="journal article" date="2013" name="BMC Genomics">
        <title>The miniature genome of a carnivorous plant Genlisea aurea contains a low number of genes and short non-coding sequences.</title>
        <authorList>
            <person name="Leushkin E.V."/>
            <person name="Sutormin R.A."/>
            <person name="Nabieva E.R."/>
            <person name="Penin A.A."/>
            <person name="Kondrashov A.S."/>
            <person name="Logacheva M.D."/>
        </authorList>
    </citation>
    <scope>NUCLEOTIDE SEQUENCE [LARGE SCALE GENOMIC DNA]</scope>
</reference>
<organism evidence="2 3">
    <name type="scientific">Genlisea aurea</name>
    <dbReference type="NCBI Taxonomy" id="192259"/>
    <lineage>
        <taxon>Eukaryota</taxon>
        <taxon>Viridiplantae</taxon>
        <taxon>Streptophyta</taxon>
        <taxon>Embryophyta</taxon>
        <taxon>Tracheophyta</taxon>
        <taxon>Spermatophyta</taxon>
        <taxon>Magnoliopsida</taxon>
        <taxon>eudicotyledons</taxon>
        <taxon>Gunneridae</taxon>
        <taxon>Pentapetalae</taxon>
        <taxon>asterids</taxon>
        <taxon>lamiids</taxon>
        <taxon>Lamiales</taxon>
        <taxon>Lentibulariaceae</taxon>
        <taxon>Genlisea</taxon>
    </lineage>
</organism>
<keyword evidence="1" id="KW-0472">Membrane</keyword>
<evidence type="ECO:0000313" key="2">
    <source>
        <dbReference type="EMBL" id="EPS58937.1"/>
    </source>
</evidence>
<proteinExistence type="predicted"/>
<dbReference type="OrthoDB" id="420606at2759"/>
<evidence type="ECO:0000256" key="1">
    <source>
        <dbReference type="SAM" id="Phobius"/>
    </source>
</evidence>
<protein>
    <submittedName>
        <fullName evidence="2">Uncharacterized protein</fullName>
    </submittedName>
</protein>
<dbReference type="EMBL" id="AUSU01008779">
    <property type="protein sequence ID" value="EPS58937.1"/>
    <property type="molecule type" value="Genomic_DNA"/>
</dbReference>
<accession>S8DHV2</accession>
<dbReference type="PANTHER" id="PTHR13285:SF18">
    <property type="entry name" value="PROTEIN-CYSTEINE N-PALMITOYLTRANSFERASE RASP"/>
    <property type="match status" value="1"/>
</dbReference>
<dbReference type="AlphaFoldDB" id="S8DHV2"/>
<dbReference type="Proteomes" id="UP000015453">
    <property type="component" value="Unassembled WGS sequence"/>
</dbReference>
<gene>
    <name evidence="2" type="ORF">M569_15877</name>
</gene>
<dbReference type="InterPro" id="IPR051085">
    <property type="entry name" value="MB_O-acyltransferase"/>
</dbReference>
<feature type="transmembrane region" description="Helical" evidence="1">
    <location>
        <begin position="41"/>
        <end position="62"/>
    </location>
</feature>